<evidence type="ECO:0000259" key="1">
    <source>
        <dbReference type="Pfam" id="PF00391"/>
    </source>
</evidence>
<organism evidence="3 4">
    <name type="scientific">Paraconexibacter antarcticus</name>
    <dbReference type="NCBI Taxonomy" id="2949664"/>
    <lineage>
        <taxon>Bacteria</taxon>
        <taxon>Bacillati</taxon>
        <taxon>Actinomycetota</taxon>
        <taxon>Thermoleophilia</taxon>
        <taxon>Solirubrobacterales</taxon>
        <taxon>Paraconexibacteraceae</taxon>
        <taxon>Paraconexibacter</taxon>
    </lineage>
</organism>
<gene>
    <name evidence="3" type="ORF">NBH00_20660</name>
</gene>
<keyword evidence="3" id="KW-0670">Pyruvate</keyword>
<dbReference type="PANTHER" id="PTHR22931">
    <property type="entry name" value="PHOSPHOENOLPYRUVATE DIKINASE-RELATED"/>
    <property type="match status" value="1"/>
</dbReference>
<sequence>MSVAAPDHLTYAFDDAPEADRQLLGGKGAGLVKMVRLGLAVPPGFILTTPCGHAYLSDGTLPERLVAEVDARVAALEAGAGRRFGDEARPLLISVRSGAPVSMPGMMDTILNVGLTAGGVAALEAESGGGAHFAWSSFERLLHGFATTVRGISAGVVEDALLDLPAGSDAAARCDALLALIEAEGGAAGVGGFPDPRGQLLESVEAVFRSWNSPRAKAYRRHKGIDDGMGTAVVVQRMVFGNRGETSGSGVCFTRDPATGEAGAYGDILFDAQGEDVVAGERDTLPVAALAERMPDVAAQLEEVCRTLEADTRDLCDIEFTVEEGALWILQTRAGQRAARAAVKLAVAFCEEGAITVEEALARVSDEQLQTAQAPIFADAPDEEAVIARGLACSPGAVVGVAALTCEAAQRRAEAGESVVLVRPTTAPADLPGVLAAAAVVTERGGRASHAAVVARGLDRPAVCGTGPTGIADGDTVSVDGDRGLVLRGAQPLHPAHADPQIKTFLEWHDAHRG</sequence>
<dbReference type="NCBIfam" id="NF004531">
    <property type="entry name" value="PRK05878.1"/>
    <property type="match status" value="1"/>
</dbReference>
<dbReference type="Gene3D" id="1.10.189.10">
    <property type="entry name" value="Pyruvate Phosphate Dikinase, domain 2"/>
    <property type="match status" value="1"/>
</dbReference>
<dbReference type="Pfam" id="PF00391">
    <property type="entry name" value="PEP-utilizers"/>
    <property type="match status" value="1"/>
</dbReference>
<dbReference type="GO" id="GO:0050242">
    <property type="term" value="F:pyruvate, phosphate dikinase activity"/>
    <property type="evidence" value="ECO:0007669"/>
    <property type="project" value="UniProtKB-EC"/>
</dbReference>
<dbReference type="PANTHER" id="PTHR22931:SF9">
    <property type="entry name" value="PYRUVATE, PHOSPHATE DIKINASE 1, CHLOROPLASTIC"/>
    <property type="match status" value="1"/>
</dbReference>
<dbReference type="EMBL" id="CP098502">
    <property type="protein sequence ID" value="UTI63743.1"/>
    <property type="molecule type" value="Genomic_DNA"/>
</dbReference>
<keyword evidence="3" id="KW-0808">Transferase</keyword>
<dbReference type="Gene3D" id="1.20.80.30">
    <property type="match status" value="1"/>
</dbReference>
<dbReference type="SUPFAM" id="SSF52009">
    <property type="entry name" value="Phosphohistidine domain"/>
    <property type="match status" value="1"/>
</dbReference>
<dbReference type="Pfam" id="PF01326">
    <property type="entry name" value="PPDK_N"/>
    <property type="match status" value="1"/>
</dbReference>
<dbReference type="RefSeq" id="WP_254570465.1">
    <property type="nucleotide sequence ID" value="NZ_CP098502.1"/>
</dbReference>
<evidence type="ECO:0000313" key="3">
    <source>
        <dbReference type="EMBL" id="UTI63743.1"/>
    </source>
</evidence>
<evidence type="ECO:0000313" key="4">
    <source>
        <dbReference type="Proteomes" id="UP001056035"/>
    </source>
</evidence>
<dbReference type="InterPro" id="IPR008279">
    <property type="entry name" value="PEP-util_enz_mobile_dom"/>
</dbReference>
<proteinExistence type="predicted"/>
<dbReference type="InterPro" id="IPR010121">
    <property type="entry name" value="Pyruvate_phosphate_dikinase"/>
</dbReference>
<name>A0ABY5DNY7_9ACTN</name>
<dbReference type="Proteomes" id="UP001056035">
    <property type="component" value="Chromosome"/>
</dbReference>
<dbReference type="InterPro" id="IPR013815">
    <property type="entry name" value="ATP_grasp_subdomain_1"/>
</dbReference>
<dbReference type="Gene3D" id="3.30.1490.20">
    <property type="entry name" value="ATP-grasp fold, A domain"/>
    <property type="match status" value="1"/>
</dbReference>
<dbReference type="InterPro" id="IPR002192">
    <property type="entry name" value="PPDK_AMP/ATP-bd"/>
</dbReference>
<keyword evidence="4" id="KW-1185">Reference proteome</keyword>
<feature type="domain" description="PEP-utilising enzyme mobile" evidence="1">
    <location>
        <begin position="417"/>
        <end position="484"/>
    </location>
</feature>
<dbReference type="Gene3D" id="3.50.30.10">
    <property type="entry name" value="Phosphohistidine domain"/>
    <property type="match status" value="1"/>
</dbReference>
<accession>A0ABY5DNY7</accession>
<protein>
    <submittedName>
        <fullName evidence="3">Pyruvate, phosphate dikinase</fullName>
        <ecNumber evidence="3">2.7.9.1</ecNumber>
    </submittedName>
</protein>
<reference evidence="3 4" key="1">
    <citation type="submission" date="2022-06" db="EMBL/GenBank/DDBJ databases">
        <title>Paraconexibacter antarcticus.</title>
        <authorList>
            <person name="Kim C.S."/>
        </authorList>
    </citation>
    <scope>NUCLEOTIDE SEQUENCE [LARGE SCALE GENOMIC DNA]</scope>
    <source>
        <strain evidence="3 4">02-257</strain>
    </source>
</reference>
<dbReference type="Gene3D" id="3.30.470.20">
    <property type="entry name" value="ATP-grasp fold, B domain"/>
    <property type="match status" value="1"/>
</dbReference>
<dbReference type="InterPro" id="IPR036637">
    <property type="entry name" value="Phosphohistidine_dom_sf"/>
</dbReference>
<dbReference type="EC" id="2.7.9.1" evidence="3"/>
<dbReference type="SUPFAM" id="SSF56059">
    <property type="entry name" value="Glutathione synthetase ATP-binding domain-like"/>
    <property type="match status" value="1"/>
</dbReference>
<feature type="domain" description="Pyruvate phosphate dikinase AMP/ATP-binding" evidence="2">
    <location>
        <begin position="60"/>
        <end position="282"/>
    </location>
</feature>
<evidence type="ECO:0000259" key="2">
    <source>
        <dbReference type="Pfam" id="PF01326"/>
    </source>
</evidence>